<dbReference type="Gene3D" id="1.25.40.10">
    <property type="entry name" value="Tetratricopeptide repeat domain"/>
    <property type="match status" value="3"/>
</dbReference>
<gene>
    <name evidence="1" type="ORF">G0Q06_08030</name>
</gene>
<dbReference type="AlphaFoldDB" id="A0A6B2M2P7"/>
<accession>A0A6B2M2P7</accession>
<dbReference type="RefSeq" id="WP_163964234.1">
    <property type="nucleotide sequence ID" value="NZ_JAAGNX010000002.1"/>
</dbReference>
<keyword evidence="2" id="KW-1185">Reference proteome</keyword>
<evidence type="ECO:0000313" key="2">
    <source>
        <dbReference type="Proteomes" id="UP000478417"/>
    </source>
</evidence>
<dbReference type="SUPFAM" id="SSF48452">
    <property type="entry name" value="TPR-like"/>
    <property type="match status" value="1"/>
</dbReference>
<proteinExistence type="predicted"/>
<evidence type="ECO:0008006" key="3">
    <source>
        <dbReference type="Google" id="ProtNLM"/>
    </source>
</evidence>
<evidence type="ECO:0000313" key="1">
    <source>
        <dbReference type="EMBL" id="NDV62394.1"/>
    </source>
</evidence>
<name>A0A6B2M2P7_9BACT</name>
<dbReference type="InterPro" id="IPR011990">
    <property type="entry name" value="TPR-like_helical_dom_sf"/>
</dbReference>
<dbReference type="EMBL" id="JAAGNX010000002">
    <property type="protein sequence ID" value="NDV62394.1"/>
    <property type="molecule type" value="Genomic_DNA"/>
</dbReference>
<protein>
    <recommendedName>
        <fullName evidence="3">Tetratricopeptide repeat protein</fullName>
    </recommendedName>
</protein>
<comment type="caution">
    <text evidence="1">The sequence shown here is derived from an EMBL/GenBank/DDBJ whole genome shotgun (WGS) entry which is preliminary data.</text>
</comment>
<organism evidence="1 2">
    <name type="scientific">Oceanipulchritudo coccoides</name>
    <dbReference type="NCBI Taxonomy" id="2706888"/>
    <lineage>
        <taxon>Bacteria</taxon>
        <taxon>Pseudomonadati</taxon>
        <taxon>Verrucomicrobiota</taxon>
        <taxon>Opitutia</taxon>
        <taxon>Puniceicoccales</taxon>
        <taxon>Oceanipulchritudinaceae</taxon>
        <taxon>Oceanipulchritudo</taxon>
    </lineage>
</organism>
<sequence length="919" mass="103530">MTARKQIILLILALGPGITAEGISPIRDQWQLACKDLAAGRAAEALHHFQEFNDWYGEEPEVKDPEFHEGWIRLWGLAALQSGSLEEAATLLERWFSENPQNKAYRAFLRFQLVGIYQSLGLSSQVSRHRDKFLQEHQDLPECALIRWGWADEAIRAEDYPLAIRQLRAVINTVGLSKSGQSLAEAALALVEMSRGSDESAMDLLSGPGLEENQLVGFWKALAAPTLAQKLMATSQPAKALKASSWFDSPERMVSRLDDFGRKFRTKSAALKPAAIRQNIWNKHWETQLDRLRWSLDQQAEDLTLMASLYALRLRVLLEANQPALASTLGRAILESPEISTRMLRAASFKAIIESSIALKDWKQAEAFANRFRENYPDDPALPEILFLNARTAASRKEWARAISQMEQLFMAFPTHASGYSWKMLYADWLLQSGNPGGALRTYSTIADGCPPAWRAFVTFHQGRCQEALSQWDKATGLYKSVKANEHAPANLREFALTSLLKLFLKRMSPEAFTNALMEYRSQWKDGMNHLMVENLAGMFFQRSGNLTLATSTYKAVASGSGSEANFAKEQLSLLYRDTGDIDLLRKHALEWIESDLLAESKISETPLIDCGIYQEKTRTPALPESLLQSLRESLEARTRSIPVGPCLDLISQLWDQYRQGIPSSPDMPTQWIESMVHDFRSHDNWSGYAAFQLYLAQRLEEEGRLDSADTRRIEVLQAAGKLRLGENADFILSQIAHKYDFPEAEERLEMFLSNYPESPHQPQAILCSALRKRRAGQTAKALSLAGSIVRLWPDAKIFIEAALLFSRWSLEDRQVDQALAVIDTVLNKPGLSPVSTAEALFIRAEGDFHAGNTSRGFLNCLRILTLYPDIHDKADCTINLLGRHLALLPEGDERRKIESKLCQSLQPQQLERLQLNEV</sequence>
<dbReference type="Proteomes" id="UP000478417">
    <property type="component" value="Unassembled WGS sequence"/>
</dbReference>
<reference evidence="1 2" key="1">
    <citation type="submission" date="2020-02" db="EMBL/GenBank/DDBJ databases">
        <title>Albibacoteraceae fam. nov., the first described family within the subdivision 4 Verrucomicrobia.</title>
        <authorList>
            <person name="Xi F."/>
        </authorList>
    </citation>
    <scope>NUCLEOTIDE SEQUENCE [LARGE SCALE GENOMIC DNA]</scope>
    <source>
        <strain evidence="1 2">CK1056</strain>
    </source>
</reference>